<dbReference type="AlphaFoldDB" id="A0AA88I358"/>
<keyword evidence="2" id="KW-1185">Reference proteome</keyword>
<dbReference type="EMBL" id="JAVRJZ010000013">
    <property type="protein sequence ID" value="KAK2714442.1"/>
    <property type="molecule type" value="Genomic_DNA"/>
</dbReference>
<dbReference type="InterPro" id="IPR027417">
    <property type="entry name" value="P-loop_NTPase"/>
</dbReference>
<protein>
    <submittedName>
        <fullName evidence="1">Uncharacterized protein</fullName>
    </submittedName>
</protein>
<proteinExistence type="predicted"/>
<dbReference type="Proteomes" id="UP001187531">
    <property type="component" value="Unassembled WGS sequence"/>
</dbReference>
<evidence type="ECO:0000313" key="2">
    <source>
        <dbReference type="Proteomes" id="UP001187531"/>
    </source>
</evidence>
<comment type="caution">
    <text evidence="1">The sequence shown here is derived from an EMBL/GenBank/DDBJ whole genome shotgun (WGS) entry which is preliminary data.</text>
</comment>
<gene>
    <name evidence="1" type="ORF">QYM36_008859</name>
</gene>
<evidence type="ECO:0000313" key="1">
    <source>
        <dbReference type="EMBL" id="KAK2714442.1"/>
    </source>
</evidence>
<sequence>MVRVFIELWQLHREQNHKEKELIIVYHRNERTIRFIKEMFQRLVENQMGRIDNMKEIQKFIIFLGGKNCQDIDTEEIFEVRQYDTRKRFKIFFDDVNWDYFSPFYGEAGATGMLYILRQSNFCWYTSYNNICALMNQFRPKEMRAYQYWPSIYHRVHLTDSLRYTGNIHTLLNQLHARSRGFSPGFSPGTRIVGEKPHFVSVRDCRAMEVKVHELLKKFDKEEIKRDEIAVIKTESWMNMVKDELRMDMNRARKKFIDFKNEAASLLCALGISYDHLEIEDAHSLSFFREIDSKMNDFNSKENTKFSLRGMEFRHVILCVTPKPKSFSDEDRLVSIKEELKNKGLNETHKFIQMLENESKRWEMYRSLDLVEAISRAIASVTIVYTDGDVLLSEIAEQIENASPEICPKNTYNKTYEMGEIIKEDEEKLVSIIEELKNKGLNETHKFIQILGDESKRWEMYRSLDLAEAISRAIASVTIVYTEKDVLLSEIAEQIENASPEICPTINSPMSIKKRRGPDAMLPRKIAGSKCKTGIVDAF</sequence>
<reference evidence="1" key="1">
    <citation type="submission" date="2023-07" db="EMBL/GenBank/DDBJ databases">
        <title>Chromosome-level genome assembly of Artemia franciscana.</title>
        <authorList>
            <person name="Jo E."/>
        </authorList>
    </citation>
    <scope>NUCLEOTIDE SEQUENCE</scope>
    <source>
        <tissue evidence="1">Whole body</tissue>
    </source>
</reference>
<dbReference type="SUPFAM" id="SSF52540">
    <property type="entry name" value="P-loop containing nucleoside triphosphate hydrolases"/>
    <property type="match status" value="1"/>
</dbReference>
<name>A0AA88I358_ARTSF</name>
<organism evidence="1 2">
    <name type="scientific">Artemia franciscana</name>
    <name type="common">Brine shrimp</name>
    <name type="synonym">Artemia sanfranciscana</name>
    <dbReference type="NCBI Taxonomy" id="6661"/>
    <lineage>
        <taxon>Eukaryota</taxon>
        <taxon>Metazoa</taxon>
        <taxon>Ecdysozoa</taxon>
        <taxon>Arthropoda</taxon>
        <taxon>Crustacea</taxon>
        <taxon>Branchiopoda</taxon>
        <taxon>Anostraca</taxon>
        <taxon>Artemiidae</taxon>
        <taxon>Artemia</taxon>
    </lineage>
</organism>
<accession>A0AA88I358</accession>